<protein>
    <submittedName>
        <fullName evidence="15">Outer membrane receptor proteins, mostly Fe transport</fullName>
    </submittedName>
</protein>
<dbReference type="PROSITE" id="PS52016">
    <property type="entry name" value="TONB_DEPENDENT_REC_3"/>
    <property type="match status" value="1"/>
</dbReference>
<dbReference type="RefSeq" id="WP_090975055.1">
    <property type="nucleotide sequence ID" value="NZ_FOLL01000026.1"/>
</dbReference>
<keyword evidence="9 10" id="KW-0998">Cell outer membrane</keyword>
<keyword evidence="2 10" id="KW-0813">Transport</keyword>
<feature type="domain" description="TonB-dependent receptor plug" evidence="14">
    <location>
        <begin position="203"/>
        <end position="299"/>
    </location>
</feature>
<dbReference type="InterPro" id="IPR037066">
    <property type="entry name" value="Plug_dom_sf"/>
</dbReference>
<dbReference type="Gene3D" id="2.60.40.1120">
    <property type="entry name" value="Carboxypeptidase-like, regulatory domain"/>
    <property type="match status" value="1"/>
</dbReference>
<keyword evidence="5 12" id="KW-0732">Signal</keyword>
<evidence type="ECO:0000259" key="13">
    <source>
        <dbReference type="Pfam" id="PF00593"/>
    </source>
</evidence>
<keyword evidence="3 10" id="KW-1134">Transmembrane beta strand</keyword>
<evidence type="ECO:0000256" key="11">
    <source>
        <dbReference type="RuleBase" id="RU003357"/>
    </source>
</evidence>
<accession>A0A1I1M7H2</accession>
<gene>
    <name evidence="15" type="ORF">SAMN05421747_12613</name>
</gene>
<dbReference type="GO" id="GO:0009279">
    <property type="term" value="C:cell outer membrane"/>
    <property type="evidence" value="ECO:0007669"/>
    <property type="project" value="UniProtKB-SubCell"/>
</dbReference>
<proteinExistence type="inferred from homology"/>
<evidence type="ECO:0000256" key="6">
    <source>
        <dbReference type="ARBA" id="ARBA00023077"/>
    </source>
</evidence>
<evidence type="ECO:0000256" key="1">
    <source>
        <dbReference type="ARBA" id="ARBA00004571"/>
    </source>
</evidence>
<evidence type="ECO:0000256" key="10">
    <source>
        <dbReference type="PROSITE-ProRule" id="PRU01360"/>
    </source>
</evidence>
<dbReference type="InterPro" id="IPR012910">
    <property type="entry name" value="Plug_dom"/>
</dbReference>
<evidence type="ECO:0000256" key="7">
    <source>
        <dbReference type="ARBA" id="ARBA00023136"/>
    </source>
</evidence>
<feature type="signal peptide" evidence="12">
    <location>
        <begin position="1"/>
        <end position="19"/>
    </location>
</feature>
<dbReference type="STRING" id="623281.SAMN05421747_12613"/>
<dbReference type="Gene3D" id="2.40.170.20">
    <property type="entry name" value="TonB-dependent receptor, beta-barrel domain"/>
    <property type="match status" value="1"/>
</dbReference>
<evidence type="ECO:0000256" key="5">
    <source>
        <dbReference type="ARBA" id="ARBA00022729"/>
    </source>
</evidence>
<dbReference type="OrthoDB" id="9803050at2"/>
<dbReference type="Proteomes" id="UP000199577">
    <property type="component" value="Unassembled WGS sequence"/>
</dbReference>
<feature type="chain" id="PRO_5011594754" evidence="12">
    <location>
        <begin position="20"/>
        <end position="870"/>
    </location>
</feature>
<organism evidence="15 16">
    <name type="scientific">Parapedobacter composti</name>
    <dbReference type="NCBI Taxonomy" id="623281"/>
    <lineage>
        <taxon>Bacteria</taxon>
        <taxon>Pseudomonadati</taxon>
        <taxon>Bacteroidota</taxon>
        <taxon>Sphingobacteriia</taxon>
        <taxon>Sphingobacteriales</taxon>
        <taxon>Sphingobacteriaceae</taxon>
        <taxon>Parapedobacter</taxon>
    </lineage>
</organism>
<keyword evidence="7 10" id="KW-0472">Membrane</keyword>
<evidence type="ECO:0000256" key="12">
    <source>
        <dbReference type="SAM" id="SignalP"/>
    </source>
</evidence>
<evidence type="ECO:0000256" key="9">
    <source>
        <dbReference type="ARBA" id="ARBA00023237"/>
    </source>
</evidence>
<dbReference type="Gene3D" id="2.170.130.10">
    <property type="entry name" value="TonB-dependent receptor, plug domain"/>
    <property type="match status" value="1"/>
</dbReference>
<name>A0A1I1M7H2_9SPHI</name>
<dbReference type="PANTHER" id="PTHR30069:SF29">
    <property type="entry name" value="HEMOGLOBIN AND HEMOGLOBIN-HAPTOGLOBIN-BINDING PROTEIN 1-RELATED"/>
    <property type="match status" value="1"/>
</dbReference>
<dbReference type="InterPro" id="IPR000531">
    <property type="entry name" value="Beta-barrel_TonB"/>
</dbReference>
<keyword evidence="4 10" id="KW-0812">Transmembrane</keyword>
<evidence type="ECO:0000313" key="16">
    <source>
        <dbReference type="Proteomes" id="UP000199577"/>
    </source>
</evidence>
<dbReference type="PANTHER" id="PTHR30069">
    <property type="entry name" value="TONB-DEPENDENT OUTER MEMBRANE RECEPTOR"/>
    <property type="match status" value="1"/>
</dbReference>
<dbReference type="AlphaFoldDB" id="A0A1I1M7H2"/>
<reference evidence="15 16" key="1">
    <citation type="submission" date="2016-10" db="EMBL/GenBank/DDBJ databases">
        <authorList>
            <person name="de Groot N.N."/>
        </authorList>
    </citation>
    <scope>NUCLEOTIDE SEQUENCE [LARGE SCALE GENOMIC DNA]</scope>
    <source>
        <strain evidence="15 16">DSM 22900</strain>
    </source>
</reference>
<dbReference type="Pfam" id="PF13715">
    <property type="entry name" value="CarbopepD_reg_2"/>
    <property type="match status" value="1"/>
</dbReference>
<keyword evidence="8 15" id="KW-0675">Receptor</keyword>
<dbReference type="SUPFAM" id="SSF56935">
    <property type="entry name" value="Porins"/>
    <property type="match status" value="1"/>
</dbReference>
<comment type="similarity">
    <text evidence="10 11">Belongs to the TonB-dependent receptor family.</text>
</comment>
<dbReference type="InterPro" id="IPR036942">
    <property type="entry name" value="Beta-barrel_TonB_sf"/>
</dbReference>
<evidence type="ECO:0000256" key="8">
    <source>
        <dbReference type="ARBA" id="ARBA00023170"/>
    </source>
</evidence>
<dbReference type="GO" id="GO:0015344">
    <property type="term" value="F:siderophore uptake transmembrane transporter activity"/>
    <property type="evidence" value="ECO:0007669"/>
    <property type="project" value="TreeGrafter"/>
</dbReference>
<keyword evidence="6 11" id="KW-0798">TonB box</keyword>
<evidence type="ECO:0000256" key="4">
    <source>
        <dbReference type="ARBA" id="ARBA00022692"/>
    </source>
</evidence>
<dbReference type="Pfam" id="PF07715">
    <property type="entry name" value="Plug"/>
    <property type="match status" value="1"/>
</dbReference>
<dbReference type="EMBL" id="FOLL01000026">
    <property type="protein sequence ID" value="SFC78523.1"/>
    <property type="molecule type" value="Genomic_DNA"/>
</dbReference>
<evidence type="ECO:0000259" key="14">
    <source>
        <dbReference type="Pfam" id="PF07715"/>
    </source>
</evidence>
<dbReference type="InterPro" id="IPR008969">
    <property type="entry name" value="CarboxyPept-like_regulatory"/>
</dbReference>
<sequence length="870" mass="97610">MKCILICLFPFVFFGHSLAQENSITLKNPSLQELFNTIEANSDYRFAYDSRLNINGRTGFSITISPDNIEAALTELERKSNYMFRRQGQNITVKHAAGNRQETHTLSGTISNEQGQPLQGANIIIKEKDAGIASDRNGRFSIPLQEGVYTLRITYVGHLDTEKEVGVYGDVEKHFTLMQNGKTLDEVTVTGKQKQIAEIKKPQMSVNSLSVAQIKRTPVVLGEADPIKSLMQLPGVTNAGEGSSGFNVRGGAADQNLLLLDGAPIYGDSHLFGFFSVFNADALSGLELYKGGIPSKFGGRVSSILDARQRIGDNRDFHMNGGIGLISSRLTAEGPLEKDRGSFMLAGRSSYAHLFLKLAGENNSGYFYDLNTRLNYRLNENNSLYLSGYYGRDVFDINDLFSSSYGNAMLNLRWRHRFSDNLEADLITFYSDYRFGLELAFADFLWDNAIESYGVKYDFSHRFSDAFSLQYGAGGMYYDFNPGTLAPSGPASIINFTQLDKKYALEPSVYVDAEHTLSDKLTIRYGLRYSLFYRYGQETVTHYADNRPVAFNPVFGIYERGTPVGSTQYGRGEQISSFNNLEPRVALSYALDDNTSLKASYNRMTQYLHLLANTQSPTPVNVWTPSGPYTKPQLLDQVALGYFKNFSDDRYTIETEAFYKTVDNRIDYVDGAELIANNHIEQVILNGEARSLGWEFLLRKNTGKLTGWIAYTLSRAEQRTPGHTPEEPGIAGGNWYLSPYDKLHNLVITGVYELNDRWSFAANFALQSGQPVTFPDGQYRFGGLTIPSYGSRNDSRLPTYHHLDVAATYIPRPRKQKSWRGEWVFSIYNVYNRMNAASIRFGANEETGINEATRLSIFGIIPGVSYNFKF</sequence>
<evidence type="ECO:0000313" key="15">
    <source>
        <dbReference type="EMBL" id="SFC78523.1"/>
    </source>
</evidence>
<evidence type="ECO:0000256" key="3">
    <source>
        <dbReference type="ARBA" id="ARBA00022452"/>
    </source>
</evidence>
<dbReference type="GO" id="GO:0044718">
    <property type="term" value="P:siderophore transmembrane transport"/>
    <property type="evidence" value="ECO:0007669"/>
    <property type="project" value="TreeGrafter"/>
</dbReference>
<dbReference type="Pfam" id="PF00593">
    <property type="entry name" value="TonB_dep_Rec_b-barrel"/>
    <property type="match status" value="1"/>
</dbReference>
<keyword evidence="16" id="KW-1185">Reference proteome</keyword>
<evidence type="ECO:0000256" key="2">
    <source>
        <dbReference type="ARBA" id="ARBA00022448"/>
    </source>
</evidence>
<comment type="subcellular location">
    <subcellularLocation>
        <location evidence="1 10">Cell outer membrane</location>
        <topology evidence="1 10">Multi-pass membrane protein</topology>
    </subcellularLocation>
</comment>
<feature type="domain" description="TonB-dependent receptor-like beta-barrel" evidence="13">
    <location>
        <begin position="365"/>
        <end position="829"/>
    </location>
</feature>
<dbReference type="SUPFAM" id="SSF49464">
    <property type="entry name" value="Carboxypeptidase regulatory domain-like"/>
    <property type="match status" value="1"/>
</dbReference>
<dbReference type="InterPro" id="IPR039426">
    <property type="entry name" value="TonB-dep_rcpt-like"/>
</dbReference>